<dbReference type="AlphaFoldDB" id="A0A812LBU3"/>
<reference evidence="1" key="1">
    <citation type="submission" date="2021-02" db="EMBL/GenBank/DDBJ databases">
        <authorList>
            <person name="Dougan E. K."/>
            <person name="Rhodes N."/>
            <person name="Thang M."/>
            <person name="Chan C."/>
        </authorList>
    </citation>
    <scope>NUCLEOTIDE SEQUENCE</scope>
</reference>
<keyword evidence="2" id="KW-1185">Reference proteome</keyword>
<organism evidence="1 2">
    <name type="scientific">Symbiodinium natans</name>
    <dbReference type="NCBI Taxonomy" id="878477"/>
    <lineage>
        <taxon>Eukaryota</taxon>
        <taxon>Sar</taxon>
        <taxon>Alveolata</taxon>
        <taxon>Dinophyceae</taxon>
        <taxon>Suessiales</taxon>
        <taxon>Symbiodiniaceae</taxon>
        <taxon>Symbiodinium</taxon>
    </lineage>
</organism>
<name>A0A812LBU3_9DINO</name>
<evidence type="ECO:0000313" key="2">
    <source>
        <dbReference type="Proteomes" id="UP000604046"/>
    </source>
</evidence>
<dbReference type="EMBL" id="CAJNDS010000957">
    <property type="protein sequence ID" value="CAE7241946.1"/>
    <property type="molecule type" value="Genomic_DNA"/>
</dbReference>
<accession>A0A812LBU3</accession>
<proteinExistence type="predicted"/>
<gene>
    <name evidence="1" type="ORF">SNAT2548_LOCUS11019</name>
</gene>
<dbReference type="Proteomes" id="UP000604046">
    <property type="component" value="Unassembled WGS sequence"/>
</dbReference>
<comment type="caution">
    <text evidence="1">The sequence shown here is derived from an EMBL/GenBank/DDBJ whole genome shotgun (WGS) entry which is preliminary data.</text>
</comment>
<sequence length="381" mass="43058">MNFSPELSVALQRITACNNNDRLASVVRGDLLKSLQESNDAVLHAHEAWMQLEMLGTDVNWIGGVVDLFDKESLFKAFKDSKLLTRDRVVWQAIGRFRNPLDMQLTMDYLSELVSNNNTQVSQLRNSYYKIQSDMVLQVMRDYYSWERFALQIFSNYEDDDVQFVLFNLSRFMELNMADLYTSLMQSPFIVADALSRAAHDGVPVRHAGSGAHSLSDTASLFQSLASLGRDLSYPDFLDPVKDAIHRSTQSSLRAIQHSVTAWSLLHQEAPGSGVLTSDDGQRKFRDLDFVMRQELLCTSFAFLGANGLADFGLVEQVLRQHGGLKDGPNDTVDGLVAKLRTTHSHMQKHFLQELICSENVWSRSIKKITQLQAKETRGQN</sequence>
<dbReference type="OrthoDB" id="408813at2759"/>
<protein>
    <submittedName>
        <fullName evidence="1">Uncharacterized protein</fullName>
    </submittedName>
</protein>
<evidence type="ECO:0000313" key="1">
    <source>
        <dbReference type="EMBL" id="CAE7241946.1"/>
    </source>
</evidence>